<keyword evidence="1" id="KW-0949">S-adenosyl-L-methionine</keyword>
<keyword evidence="3" id="KW-0408">Iron</keyword>
<evidence type="ECO:0000256" key="1">
    <source>
        <dbReference type="ARBA" id="ARBA00022691"/>
    </source>
</evidence>
<evidence type="ECO:0000313" key="10">
    <source>
        <dbReference type="EMBL" id="CAB4221490.1"/>
    </source>
</evidence>
<dbReference type="SFLD" id="SFLDS00029">
    <property type="entry name" value="Radical_SAM"/>
    <property type="match status" value="1"/>
</dbReference>
<keyword evidence="4" id="KW-0411">Iron-sulfur</keyword>
<dbReference type="Pfam" id="PF04055">
    <property type="entry name" value="Radical_SAM"/>
    <property type="match status" value="1"/>
</dbReference>
<proteinExistence type="inferred from homology"/>
<comment type="similarity">
    <text evidence="5">Belongs to the radical SAM superfamily. Anaerobic sulfatase-maturating enzyme family.</text>
</comment>
<dbReference type="PANTHER" id="PTHR43273">
    <property type="entry name" value="ANAEROBIC SULFATASE-MATURATING ENZYME HOMOLOG ASLB-RELATED"/>
    <property type="match status" value="1"/>
</dbReference>
<evidence type="ECO:0000313" key="7">
    <source>
        <dbReference type="EMBL" id="CAB4163863.1"/>
    </source>
</evidence>
<protein>
    <submittedName>
        <fullName evidence="8">Radical_SAM domain containing protein</fullName>
    </submittedName>
</protein>
<dbReference type="EMBL" id="LR797099">
    <property type="protein sequence ID" value="CAB4186873.1"/>
    <property type="molecule type" value="Genomic_DNA"/>
</dbReference>
<dbReference type="EMBL" id="LR796758">
    <property type="protein sequence ID" value="CAB4163863.1"/>
    <property type="molecule type" value="Genomic_DNA"/>
</dbReference>
<dbReference type="SUPFAM" id="SSF102114">
    <property type="entry name" value="Radical SAM enzymes"/>
    <property type="match status" value="1"/>
</dbReference>
<dbReference type="InterPro" id="IPR058240">
    <property type="entry name" value="rSAM_sf"/>
</dbReference>
<dbReference type="SFLD" id="SFLDG01067">
    <property type="entry name" value="SPASM/twitch_domain_containing"/>
    <property type="match status" value="1"/>
</dbReference>
<dbReference type="NCBIfam" id="NF033640">
    <property type="entry name" value="N_Twi_rSAM"/>
    <property type="match status" value="1"/>
</dbReference>
<evidence type="ECO:0000259" key="6">
    <source>
        <dbReference type="PROSITE" id="PS51918"/>
    </source>
</evidence>
<accession>A0A6J5P079</accession>
<evidence type="ECO:0000256" key="4">
    <source>
        <dbReference type="ARBA" id="ARBA00023014"/>
    </source>
</evidence>
<evidence type="ECO:0000313" key="9">
    <source>
        <dbReference type="EMBL" id="CAB4186873.1"/>
    </source>
</evidence>
<dbReference type="GO" id="GO:0016491">
    <property type="term" value="F:oxidoreductase activity"/>
    <property type="evidence" value="ECO:0007669"/>
    <property type="project" value="InterPro"/>
</dbReference>
<dbReference type="InterPro" id="IPR023867">
    <property type="entry name" value="Sulphatase_maturase_rSAM"/>
</dbReference>
<feature type="domain" description="Radical SAM core" evidence="6">
    <location>
        <begin position="112"/>
        <end position="357"/>
    </location>
</feature>
<keyword evidence="2" id="KW-0479">Metal-binding</keyword>
<gene>
    <name evidence="9" type="ORF">UFOVP1146_219</name>
    <name evidence="10" type="ORF">UFOVP1638_346</name>
    <name evidence="7" type="ORF">UFOVP812_132</name>
    <name evidence="8" type="ORF">UFOVP818_11</name>
</gene>
<sequence>MKLPENFCIAPFVQHTTHPSGSCSPCPYLGGTTWPGDSSSIIQQWTGNKLEELREEFLENKKPSICYRCWNEESNGKKSLRLRLFDPVAHTSDYEFATPAVIEQRIANNNYLVGPLVLTIKNGNICNAKCRICHPGDSSRWAADAKKLQELTGKNYYSISQKELNWDDTQLDEIVQLSANLVRLELFGGEPTYNKKVEILLKRIVDLDLAKNITLYFNTNGSINIPEKMPFVKEFKCVELGVSLDGIDDKFSYQRHGLNYDEVIDNIQNAKSFFTKHNTKFWIDAISTVSILNVYHLPELKDAITKILPQIPFWNLLIKPDHLYIKNMPDHVKAAVIQKLGDAEDFKELISVMKQPAELEYWDQFLEITKNLDIIRGEDFKVTFPEFAKLI</sequence>
<reference evidence="8" key="1">
    <citation type="submission" date="2020-04" db="EMBL/GenBank/DDBJ databases">
        <authorList>
            <person name="Chiriac C."/>
            <person name="Salcher M."/>
            <person name="Ghai R."/>
            <person name="Kavagutti S V."/>
        </authorList>
    </citation>
    <scope>NUCLEOTIDE SEQUENCE</scope>
</reference>
<dbReference type="Gene3D" id="3.20.20.70">
    <property type="entry name" value="Aldolase class I"/>
    <property type="match status" value="2"/>
</dbReference>
<dbReference type="EMBL" id="LR796776">
    <property type="protein sequence ID" value="CAB4165209.1"/>
    <property type="molecule type" value="Genomic_DNA"/>
</dbReference>
<dbReference type="CDD" id="cd01335">
    <property type="entry name" value="Radical_SAM"/>
    <property type="match status" value="1"/>
</dbReference>
<dbReference type="InterPro" id="IPR013785">
    <property type="entry name" value="Aldolase_TIM"/>
</dbReference>
<evidence type="ECO:0000256" key="2">
    <source>
        <dbReference type="ARBA" id="ARBA00022723"/>
    </source>
</evidence>
<dbReference type="PANTHER" id="PTHR43273:SF3">
    <property type="entry name" value="ANAEROBIC SULFATASE-MATURATING ENZYME HOMOLOG ASLB-RELATED"/>
    <property type="match status" value="1"/>
</dbReference>
<dbReference type="GO" id="GO:0046872">
    <property type="term" value="F:metal ion binding"/>
    <property type="evidence" value="ECO:0007669"/>
    <property type="project" value="UniProtKB-KW"/>
</dbReference>
<dbReference type="EMBL" id="LR797502">
    <property type="protein sequence ID" value="CAB4221490.1"/>
    <property type="molecule type" value="Genomic_DNA"/>
</dbReference>
<evidence type="ECO:0000256" key="3">
    <source>
        <dbReference type="ARBA" id="ARBA00023004"/>
    </source>
</evidence>
<organism evidence="8">
    <name type="scientific">uncultured Caudovirales phage</name>
    <dbReference type="NCBI Taxonomy" id="2100421"/>
    <lineage>
        <taxon>Viruses</taxon>
        <taxon>Duplodnaviria</taxon>
        <taxon>Heunggongvirae</taxon>
        <taxon>Uroviricota</taxon>
        <taxon>Caudoviricetes</taxon>
        <taxon>Peduoviridae</taxon>
        <taxon>Maltschvirus</taxon>
        <taxon>Maltschvirus maltsch</taxon>
    </lineage>
</organism>
<name>A0A6J5P079_9CAUD</name>
<dbReference type="PROSITE" id="PS51918">
    <property type="entry name" value="RADICAL_SAM"/>
    <property type="match status" value="1"/>
</dbReference>
<dbReference type="InterPro" id="IPR007197">
    <property type="entry name" value="rSAM"/>
</dbReference>
<dbReference type="GO" id="GO:0051536">
    <property type="term" value="F:iron-sulfur cluster binding"/>
    <property type="evidence" value="ECO:0007669"/>
    <property type="project" value="UniProtKB-KW"/>
</dbReference>
<evidence type="ECO:0000313" key="8">
    <source>
        <dbReference type="EMBL" id="CAB4165209.1"/>
    </source>
</evidence>
<evidence type="ECO:0000256" key="5">
    <source>
        <dbReference type="ARBA" id="ARBA00023601"/>
    </source>
</evidence>